<proteinExistence type="predicted"/>
<dbReference type="InterPro" id="IPR010330">
    <property type="entry name" value="CoiA_nuc"/>
</dbReference>
<reference evidence="2 3" key="1">
    <citation type="submission" date="2017-12" db="EMBL/GenBank/DDBJ databases">
        <title>Phylogenetic diversity of female urinary microbiome.</title>
        <authorList>
            <person name="Thomas-White K."/>
            <person name="Wolfe A.J."/>
        </authorList>
    </citation>
    <scope>NUCLEOTIDE SEQUENCE [LARGE SCALE GENOMIC DNA]</scope>
    <source>
        <strain evidence="2 3">UMB0898</strain>
    </source>
</reference>
<feature type="domain" description="Competence protein CoiA nuclease-like" evidence="1">
    <location>
        <begin position="69"/>
        <end position="205"/>
    </location>
</feature>
<evidence type="ECO:0000259" key="1">
    <source>
        <dbReference type="Pfam" id="PF06054"/>
    </source>
</evidence>
<dbReference type="OrthoDB" id="3784230at2"/>
<evidence type="ECO:0000313" key="2">
    <source>
        <dbReference type="EMBL" id="PKY87862.1"/>
    </source>
</evidence>
<dbReference type="EMBL" id="PKHE01000018">
    <property type="protein sequence ID" value="PKY87862.1"/>
    <property type="molecule type" value="Genomic_DNA"/>
</dbReference>
<dbReference type="Pfam" id="PF06054">
    <property type="entry name" value="CoiA_nuc"/>
    <property type="match status" value="1"/>
</dbReference>
<accession>A0A2I1JX19</accession>
<sequence length="343" mass="40654">MMKYAVTRNQEIIYAHQLNQYSKQHGNLYCPICHQRVIVKCSKRQKYFFSHLKSCQSSENQPERRVVQESDMHHAGKEILKRALDLKDYSVKLEYYFAEINQRADVFVMERQTGWSSVLEFQYSKIPPEEIKRRTELYQTLVDQVVWFSCYETLKLDSQLNHTWHHTMTMYDANWGYYIPYLDLADQTIGFIHSIPLIYQRNHYQLPKTIVNLATGNGKTKGHLTSQGRRSNKGYATVLIGIKRDPTYRRSLVQLYQRGMSLDHLPCWVLTDLWQCYFCLNPFWELVAWIQVYQAEDFSFDEMVGHLLSHPVISWGTSAFIERERIVKETLHSVLDLLSKNHH</sequence>
<dbReference type="AlphaFoldDB" id="A0A2I1JX19"/>
<evidence type="ECO:0000313" key="3">
    <source>
        <dbReference type="Proteomes" id="UP000234384"/>
    </source>
</evidence>
<comment type="caution">
    <text evidence="2">The sequence shown here is derived from an EMBL/GenBank/DDBJ whole genome shotgun (WGS) entry which is preliminary data.</text>
</comment>
<protein>
    <recommendedName>
        <fullName evidence="1">Competence protein CoiA nuclease-like domain-containing protein</fullName>
    </recommendedName>
</protein>
<gene>
    <name evidence="2" type="ORF">CYJ57_06340</name>
</gene>
<name>A0A2I1JX19_9LACT</name>
<dbReference type="Proteomes" id="UP000234384">
    <property type="component" value="Unassembled WGS sequence"/>
</dbReference>
<organism evidence="2 3">
    <name type="scientific">Falseniella ignava</name>
    <dbReference type="NCBI Taxonomy" id="137730"/>
    <lineage>
        <taxon>Bacteria</taxon>
        <taxon>Bacillati</taxon>
        <taxon>Bacillota</taxon>
        <taxon>Bacilli</taxon>
        <taxon>Lactobacillales</taxon>
        <taxon>Aerococcaceae</taxon>
        <taxon>Falseniella</taxon>
    </lineage>
</organism>